<reference evidence="2" key="1">
    <citation type="journal article" date="2020" name="Nature">
        <title>Giant virus diversity and host interactions through global metagenomics.</title>
        <authorList>
            <person name="Schulz F."/>
            <person name="Roux S."/>
            <person name="Paez-Espino D."/>
            <person name="Jungbluth S."/>
            <person name="Walsh D.A."/>
            <person name="Denef V.J."/>
            <person name="McMahon K.D."/>
            <person name="Konstantinidis K.T."/>
            <person name="Eloe-Fadrosh E.A."/>
            <person name="Kyrpides N.C."/>
            <person name="Woyke T."/>
        </authorList>
    </citation>
    <scope>NUCLEOTIDE SEQUENCE</scope>
    <source>
        <strain evidence="2">GVMAG-S-ERX555965-48</strain>
    </source>
</reference>
<feature type="compositionally biased region" description="Basic and acidic residues" evidence="1">
    <location>
        <begin position="1"/>
        <end position="16"/>
    </location>
</feature>
<feature type="region of interest" description="Disordered" evidence="1">
    <location>
        <begin position="1"/>
        <end position="22"/>
    </location>
</feature>
<accession>A0A6C0AWS8</accession>
<dbReference type="EMBL" id="MN738770">
    <property type="protein sequence ID" value="QHS83933.1"/>
    <property type="molecule type" value="Genomic_DNA"/>
</dbReference>
<evidence type="ECO:0000256" key="1">
    <source>
        <dbReference type="SAM" id="MobiDB-lite"/>
    </source>
</evidence>
<feature type="region of interest" description="Disordered" evidence="1">
    <location>
        <begin position="136"/>
        <end position="168"/>
    </location>
</feature>
<sequence length="168" mass="19794">MELENKDKSNDNKTAEYKGPSIYTKSVPNEKRVFSSSNDVEIYLNNEKKSIKNEPWSRLQLSEKMVKINDFSIEYCKINNIDRNEELSKFLQDIFKKRTKKEVIYNKKDGIIEEMPGLIYNEELKKFLILKSNKNSTSKNLPKASYSRKKPKDKKNTTKKNIELTQND</sequence>
<protein>
    <submittedName>
        <fullName evidence="2">Uncharacterized protein</fullName>
    </submittedName>
</protein>
<organism evidence="2">
    <name type="scientific">viral metagenome</name>
    <dbReference type="NCBI Taxonomy" id="1070528"/>
    <lineage>
        <taxon>unclassified sequences</taxon>
        <taxon>metagenomes</taxon>
        <taxon>organismal metagenomes</taxon>
    </lineage>
</organism>
<name>A0A6C0AWS8_9ZZZZ</name>
<dbReference type="AlphaFoldDB" id="A0A6C0AWS8"/>
<proteinExistence type="predicted"/>
<evidence type="ECO:0000313" key="2">
    <source>
        <dbReference type="EMBL" id="QHS83933.1"/>
    </source>
</evidence>